<evidence type="ECO:0000259" key="1">
    <source>
        <dbReference type="Pfam" id="PF00078"/>
    </source>
</evidence>
<dbReference type="PANTHER" id="PTHR33116:SF80">
    <property type="entry name" value="REVERSE TRANSCRIPTASE ZINC-BINDING DOMAIN-CONTAINING PROTEIN"/>
    <property type="match status" value="1"/>
</dbReference>
<dbReference type="Pfam" id="PF00078">
    <property type="entry name" value="RVT_1"/>
    <property type="match status" value="1"/>
</dbReference>
<reference evidence="3" key="2">
    <citation type="submission" date="2025-08" db="UniProtKB">
        <authorList>
            <consortium name="RefSeq"/>
        </authorList>
    </citation>
    <scope>IDENTIFICATION</scope>
    <source>
        <tissue evidence="3">Leaf</tissue>
    </source>
</reference>
<gene>
    <name evidence="3" type="primary">LOC104715797</name>
</gene>
<proteinExistence type="predicted"/>
<dbReference type="GeneID" id="104715797"/>
<dbReference type="Proteomes" id="UP000694864">
    <property type="component" value="Chromosome 9"/>
</dbReference>
<sequence>MNCLSACLDKAAEEGKLQYHHRCKDIKLTHLCFADDLLIFIDGSVSSLQNVLHVLKEFEEVSGLAISLPKTSFFTSGLSQAKIDQMVTVTGLTHGKLPIRYLGLPLCTKKLSLLDCAPLIQKVKGCFNAWSTKSLSFAGRLQMLNSVIAGISNFWCSSFVLPKKCIKILNSLSSALLWKGTTEGHHSAIVAWDTVILAKKEGGLGIRDLCVWNKACMIKLIWLLFFCSGSVWVAWFRRAILADNLSNFWTRKPNNKYSWLANKSAEDKGRCFSMDKDEIGKWTILLILD</sequence>
<dbReference type="InterPro" id="IPR000477">
    <property type="entry name" value="RT_dom"/>
</dbReference>
<evidence type="ECO:0000313" key="3">
    <source>
        <dbReference type="RefSeq" id="XP_010431475.1"/>
    </source>
</evidence>
<organism evidence="2 3">
    <name type="scientific">Camelina sativa</name>
    <name type="common">False flax</name>
    <name type="synonym">Myagrum sativum</name>
    <dbReference type="NCBI Taxonomy" id="90675"/>
    <lineage>
        <taxon>Eukaryota</taxon>
        <taxon>Viridiplantae</taxon>
        <taxon>Streptophyta</taxon>
        <taxon>Embryophyta</taxon>
        <taxon>Tracheophyta</taxon>
        <taxon>Spermatophyta</taxon>
        <taxon>Magnoliopsida</taxon>
        <taxon>eudicotyledons</taxon>
        <taxon>Gunneridae</taxon>
        <taxon>Pentapetalae</taxon>
        <taxon>rosids</taxon>
        <taxon>malvids</taxon>
        <taxon>Brassicales</taxon>
        <taxon>Brassicaceae</taxon>
        <taxon>Camelineae</taxon>
        <taxon>Camelina</taxon>
    </lineage>
</organism>
<dbReference type="PANTHER" id="PTHR33116">
    <property type="entry name" value="REVERSE TRANSCRIPTASE ZINC-BINDING DOMAIN-CONTAINING PROTEIN-RELATED-RELATED"/>
    <property type="match status" value="1"/>
</dbReference>
<feature type="domain" description="Reverse transcriptase" evidence="1">
    <location>
        <begin position="21"/>
        <end position="105"/>
    </location>
</feature>
<accession>A0ABM0TU55</accession>
<dbReference type="RefSeq" id="XP_010431475.1">
    <property type="nucleotide sequence ID" value="XM_010433173.1"/>
</dbReference>
<reference evidence="2" key="1">
    <citation type="journal article" date="2014" name="Nat. Commun.">
        <title>The emerging biofuel crop Camelina sativa retains a highly undifferentiated hexaploid genome structure.</title>
        <authorList>
            <person name="Kagale S."/>
            <person name="Koh C."/>
            <person name="Nixon J."/>
            <person name="Bollina V."/>
            <person name="Clarke W.E."/>
            <person name="Tuteja R."/>
            <person name="Spillane C."/>
            <person name="Robinson S.J."/>
            <person name="Links M.G."/>
            <person name="Clarke C."/>
            <person name="Higgins E.E."/>
            <person name="Huebert T."/>
            <person name="Sharpe A.G."/>
            <person name="Parkin I.A."/>
        </authorList>
    </citation>
    <scope>NUCLEOTIDE SEQUENCE [LARGE SCALE GENOMIC DNA]</scope>
    <source>
        <strain evidence="2">cv. DH55</strain>
    </source>
</reference>
<name>A0ABM0TU55_CAMSA</name>
<protein>
    <submittedName>
        <fullName evidence="3">Uncharacterized protein LOC104715797</fullName>
    </submittedName>
</protein>
<keyword evidence="2" id="KW-1185">Reference proteome</keyword>
<evidence type="ECO:0000313" key="2">
    <source>
        <dbReference type="Proteomes" id="UP000694864"/>
    </source>
</evidence>